<gene>
    <name evidence="3" type="ORF">GTP46_27990</name>
</gene>
<dbReference type="InterPro" id="IPR011010">
    <property type="entry name" value="DNA_brk_join_enz"/>
</dbReference>
<dbReference type="GO" id="GO:0003677">
    <property type="term" value="F:DNA binding"/>
    <property type="evidence" value="ECO:0007669"/>
    <property type="project" value="InterPro"/>
</dbReference>
<keyword evidence="1" id="KW-0233">DNA recombination</keyword>
<evidence type="ECO:0000313" key="3">
    <source>
        <dbReference type="EMBL" id="MYM26474.1"/>
    </source>
</evidence>
<dbReference type="SUPFAM" id="SSF56349">
    <property type="entry name" value="DNA breaking-rejoining enzymes"/>
    <property type="match status" value="1"/>
</dbReference>
<dbReference type="AlphaFoldDB" id="A0A6L8KL72"/>
<evidence type="ECO:0000256" key="1">
    <source>
        <dbReference type="ARBA" id="ARBA00023172"/>
    </source>
</evidence>
<dbReference type="EMBL" id="WWCN01000028">
    <property type="protein sequence ID" value="MYM26474.1"/>
    <property type="molecule type" value="Genomic_DNA"/>
</dbReference>
<accession>A0A6L8KL72</accession>
<keyword evidence="4" id="KW-1185">Reference proteome</keyword>
<dbReference type="GO" id="GO:0015074">
    <property type="term" value="P:DNA integration"/>
    <property type="evidence" value="ECO:0007669"/>
    <property type="project" value="InterPro"/>
</dbReference>
<reference evidence="3 4" key="1">
    <citation type="submission" date="2019-12" db="EMBL/GenBank/DDBJ databases">
        <title>Novel species isolated from a subtropical stream in China.</title>
        <authorList>
            <person name="Lu H."/>
        </authorList>
    </citation>
    <scope>NUCLEOTIDE SEQUENCE [LARGE SCALE GENOMIC DNA]</scope>
    <source>
        <strain evidence="3 4">FT135W</strain>
    </source>
</reference>
<comment type="caution">
    <text evidence="3">The sequence shown here is derived from an EMBL/GenBank/DDBJ whole genome shotgun (WGS) entry which is preliminary data.</text>
</comment>
<evidence type="ECO:0000259" key="2">
    <source>
        <dbReference type="PROSITE" id="PS51898"/>
    </source>
</evidence>
<dbReference type="GO" id="GO:0006310">
    <property type="term" value="P:DNA recombination"/>
    <property type="evidence" value="ECO:0007669"/>
    <property type="project" value="UniProtKB-KW"/>
</dbReference>
<organism evidence="3 4">
    <name type="scientific">Duganella flavida</name>
    <dbReference type="NCBI Taxonomy" id="2692175"/>
    <lineage>
        <taxon>Bacteria</taxon>
        <taxon>Pseudomonadati</taxon>
        <taxon>Pseudomonadota</taxon>
        <taxon>Betaproteobacteria</taxon>
        <taxon>Burkholderiales</taxon>
        <taxon>Oxalobacteraceae</taxon>
        <taxon>Telluria group</taxon>
        <taxon>Duganella</taxon>
    </lineage>
</organism>
<evidence type="ECO:0000313" key="4">
    <source>
        <dbReference type="Proteomes" id="UP000479335"/>
    </source>
</evidence>
<feature type="domain" description="Tyr recombinase" evidence="2">
    <location>
        <begin position="162"/>
        <end position="379"/>
    </location>
</feature>
<sequence length="507" mass="57363">MAYRTIGNTVVEWEDNEPFIFSMSETIGTDDDRRSKIIAIDLSSLRQGFEDNFLLHVKDHFIERSNKVILRTIDTEVSHLKNLFRKVIDLKLFDSKIATIDEGFLMCLGATKEKLPSLSLRVLKRQFAADPYSPLFVKGLHSSDFPLLEPKKGRHGIQIDRILARALSQAAVARILNLCDAAYDTHSMDIGHYSFVHLAFAVFCRPESYRQIRVGDLEMDSGKYFIHIIPAKSGVRQPDKIRYQINEALGVLLKKQRQNIITTYGHLVDEQDIAKLALFPVRRLKANGSIRVNDYASNNYGMYDNAAKFSAGYSEQIKKLFDDDHLTLSANALRHTVGTLLAQTGASAGTIQAVLKHASPIICHAYVDIAFHGLINELSDAMRPAFAEHLPAFERFRSKNDSVPAGKTIRSEDLETGIIEETGECGKDIVCSYAPITCYSCFRFIPCWDADHSLNLNIVQREIEELKKRGKPFEHMVERGRTAKNRIMLVMHAADRYQDAMRKGIRP</sequence>
<dbReference type="InterPro" id="IPR002104">
    <property type="entry name" value="Integrase_catalytic"/>
</dbReference>
<dbReference type="RefSeq" id="WP_161009911.1">
    <property type="nucleotide sequence ID" value="NZ_WWCN01000028.1"/>
</dbReference>
<dbReference type="PROSITE" id="PS51898">
    <property type="entry name" value="TYR_RECOMBINASE"/>
    <property type="match status" value="1"/>
</dbReference>
<proteinExistence type="predicted"/>
<dbReference type="Pfam" id="PF00589">
    <property type="entry name" value="Phage_integrase"/>
    <property type="match status" value="1"/>
</dbReference>
<dbReference type="InterPro" id="IPR013762">
    <property type="entry name" value="Integrase-like_cat_sf"/>
</dbReference>
<dbReference type="Gene3D" id="1.10.443.10">
    <property type="entry name" value="Intergrase catalytic core"/>
    <property type="match status" value="1"/>
</dbReference>
<protein>
    <submittedName>
        <fullName evidence="3">Tyrosine-type recombinase/integrase</fullName>
    </submittedName>
</protein>
<name>A0A6L8KL72_9BURK</name>
<dbReference type="Proteomes" id="UP000479335">
    <property type="component" value="Unassembled WGS sequence"/>
</dbReference>